<reference evidence="3" key="1">
    <citation type="submission" date="2015-09" db="EMBL/GenBank/DDBJ databases">
        <authorList>
            <consortium name="Pathogen Informatics"/>
        </authorList>
    </citation>
    <scope>NUCLEOTIDE SEQUENCE [LARGE SCALE GENOMIC DNA]</scope>
    <source>
        <strain evidence="3">Lake Konstanz</strain>
    </source>
</reference>
<organism evidence="2 3">
    <name type="scientific">Bodo saltans</name>
    <name type="common">Flagellated protozoan</name>
    <dbReference type="NCBI Taxonomy" id="75058"/>
    <lineage>
        <taxon>Eukaryota</taxon>
        <taxon>Discoba</taxon>
        <taxon>Euglenozoa</taxon>
        <taxon>Kinetoplastea</taxon>
        <taxon>Metakinetoplastina</taxon>
        <taxon>Eubodonida</taxon>
        <taxon>Bodonidae</taxon>
        <taxon>Bodo</taxon>
    </lineage>
</organism>
<dbReference type="AlphaFoldDB" id="A0A0S4KFK9"/>
<gene>
    <name evidence="2" type="ORF">BSAL_89605</name>
</gene>
<feature type="non-terminal residue" evidence="2">
    <location>
        <position position="1"/>
    </location>
</feature>
<dbReference type="InterPro" id="IPR027417">
    <property type="entry name" value="P-loop_NTPase"/>
</dbReference>
<dbReference type="GO" id="GO:0016887">
    <property type="term" value="F:ATP hydrolysis activity"/>
    <property type="evidence" value="ECO:0007669"/>
    <property type="project" value="InterPro"/>
</dbReference>
<accession>A0A0S4KFK9</accession>
<evidence type="ECO:0000313" key="2">
    <source>
        <dbReference type="EMBL" id="CUI14477.1"/>
    </source>
</evidence>
<dbReference type="GO" id="GO:0005524">
    <property type="term" value="F:ATP binding"/>
    <property type="evidence" value="ECO:0007669"/>
    <property type="project" value="InterPro"/>
</dbReference>
<keyword evidence="3" id="KW-1185">Reference proteome</keyword>
<protein>
    <submittedName>
        <fullName evidence="2">AAA family ATPase-like protein, putative</fullName>
    </submittedName>
</protein>
<proteinExistence type="predicted"/>
<evidence type="ECO:0000259" key="1">
    <source>
        <dbReference type="Pfam" id="PF00004"/>
    </source>
</evidence>
<dbReference type="VEuPathDB" id="TriTrypDB:BSAL_89605"/>
<evidence type="ECO:0000313" key="3">
    <source>
        <dbReference type="Proteomes" id="UP000051952"/>
    </source>
</evidence>
<sequence>IMVGIEATIQKCATVPPPLTCVTVTPVPGDVGLEASRLASQSVISSAQLEAVLRRQCQGHVAFLSMIVSVRIATQEFRLEVVSLAEKGNKTTRNGIFCPSTEVRVITNAKVENHSEADSASSSSCEAPPACVPEGCTTLITGDFGCGKSFRLREQCDTLKRTAGISNTLEISVASFLLKNCLGGVSNATALRELFREAQASSPCIVTIDDLHLLCPATPSPAQASAWTHTNAYASNS</sequence>
<dbReference type="EMBL" id="CYKH01001154">
    <property type="protein sequence ID" value="CUI14477.1"/>
    <property type="molecule type" value="Genomic_DNA"/>
</dbReference>
<dbReference type="SUPFAM" id="SSF52540">
    <property type="entry name" value="P-loop containing nucleoside triphosphate hydrolases"/>
    <property type="match status" value="1"/>
</dbReference>
<name>A0A0S4KFK9_BODSA</name>
<dbReference type="Pfam" id="PF00004">
    <property type="entry name" value="AAA"/>
    <property type="match status" value="1"/>
</dbReference>
<feature type="domain" description="ATPase AAA-type core" evidence="1">
    <location>
        <begin position="139"/>
        <end position="218"/>
    </location>
</feature>
<dbReference type="Gene3D" id="3.40.50.300">
    <property type="entry name" value="P-loop containing nucleotide triphosphate hydrolases"/>
    <property type="match status" value="1"/>
</dbReference>
<dbReference type="InterPro" id="IPR003959">
    <property type="entry name" value="ATPase_AAA_core"/>
</dbReference>
<dbReference type="Proteomes" id="UP000051952">
    <property type="component" value="Unassembled WGS sequence"/>
</dbReference>